<keyword evidence="1" id="KW-0597">Phosphoprotein</keyword>
<sequence>MRDDHTMFREGLAGMLSSSYGDHVEVVGKTNVGKEAVALAREKNPDVIVMQVDWTLQKAKDTLDQMREGSLSAPKVLILTMFEEPRMVRDIMGLGANAYLHKSASVEELFAAVRTALDTSEGHVVVAMPQWALELSPDGKVNVPSSREMEILLLAARGMRNRQIASSLQISEGTVKRHLANIYPKMEVKSRGEAVRKALEDEWFTIREIEAAIDDE</sequence>
<reference evidence="6" key="1">
    <citation type="submission" date="2020-02" db="EMBL/GenBank/DDBJ databases">
        <authorList>
            <person name="Meier V. D."/>
        </authorList>
    </citation>
    <scope>NUCLEOTIDE SEQUENCE</scope>
    <source>
        <strain evidence="6">AVDCRST_MAG93</strain>
    </source>
</reference>
<dbReference type="PROSITE" id="PS00622">
    <property type="entry name" value="HTH_LUXR_1"/>
    <property type="match status" value="1"/>
</dbReference>
<accession>A0A6J4HYB8</accession>
<evidence type="ECO:0000313" key="6">
    <source>
        <dbReference type="EMBL" id="CAA9236423.1"/>
    </source>
</evidence>
<dbReference type="InterPro" id="IPR016032">
    <property type="entry name" value="Sig_transdc_resp-reg_C-effctor"/>
</dbReference>
<proteinExistence type="predicted"/>
<name>A0A6J4HYB8_9CHLR</name>
<dbReference type="Pfam" id="PF00072">
    <property type="entry name" value="Response_reg"/>
    <property type="match status" value="1"/>
</dbReference>
<dbReference type="InterPro" id="IPR001789">
    <property type="entry name" value="Sig_transdc_resp-reg_receiver"/>
</dbReference>
<dbReference type="Pfam" id="PF00196">
    <property type="entry name" value="GerE"/>
    <property type="match status" value="1"/>
</dbReference>
<dbReference type="Gene3D" id="3.40.50.2300">
    <property type="match status" value="1"/>
</dbReference>
<dbReference type="GO" id="GO:0000160">
    <property type="term" value="P:phosphorelay signal transduction system"/>
    <property type="evidence" value="ECO:0007669"/>
    <property type="project" value="InterPro"/>
</dbReference>
<feature type="domain" description="HTH luxR-type" evidence="4">
    <location>
        <begin position="137"/>
        <end position="202"/>
    </location>
</feature>
<dbReference type="AlphaFoldDB" id="A0A6J4HYB8"/>
<keyword evidence="2" id="KW-0238">DNA-binding</keyword>
<dbReference type="PANTHER" id="PTHR43214">
    <property type="entry name" value="TWO-COMPONENT RESPONSE REGULATOR"/>
    <property type="match status" value="1"/>
</dbReference>
<evidence type="ECO:0000259" key="5">
    <source>
        <dbReference type="PROSITE" id="PS50110"/>
    </source>
</evidence>
<dbReference type="PRINTS" id="PR00038">
    <property type="entry name" value="HTHLUXR"/>
</dbReference>
<dbReference type="InterPro" id="IPR011006">
    <property type="entry name" value="CheY-like_superfamily"/>
</dbReference>
<dbReference type="GO" id="GO:0003677">
    <property type="term" value="F:DNA binding"/>
    <property type="evidence" value="ECO:0007669"/>
    <property type="project" value="UniProtKB-KW"/>
</dbReference>
<comment type="caution">
    <text evidence="3">Lacks conserved residue(s) required for the propagation of feature annotation.</text>
</comment>
<dbReference type="PROSITE" id="PS50043">
    <property type="entry name" value="HTH_LUXR_2"/>
    <property type="match status" value="1"/>
</dbReference>
<evidence type="ECO:0000256" key="3">
    <source>
        <dbReference type="PROSITE-ProRule" id="PRU00169"/>
    </source>
</evidence>
<dbReference type="CDD" id="cd06170">
    <property type="entry name" value="LuxR_C_like"/>
    <property type="match status" value="1"/>
</dbReference>
<dbReference type="PROSITE" id="PS50110">
    <property type="entry name" value="RESPONSE_REGULATORY"/>
    <property type="match status" value="1"/>
</dbReference>
<dbReference type="InterPro" id="IPR039420">
    <property type="entry name" value="WalR-like"/>
</dbReference>
<dbReference type="GO" id="GO:0006355">
    <property type="term" value="P:regulation of DNA-templated transcription"/>
    <property type="evidence" value="ECO:0007669"/>
    <property type="project" value="InterPro"/>
</dbReference>
<dbReference type="SUPFAM" id="SSF46894">
    <property type="entry name" value="C-terminal effector domain of the bipartite response regulators"/>
    <property type="match status" value="1"/>
</dbReference>
<dbReference type="CDD" id="cd17535">
    <property type="entry name" value="REC_NarL-like"/>
    <property type="match status" value="1"/>
</dbReference>
<dbReference type="SMART" id="SM00448">
    <property type="entry name" value="REC"/>
    <property type="match status" value="1"/>
</dbReference>
<protein>
    <recommendedName>
        <fullName evidence="7">Two-component transcriptional response regulator, LuxR family</fullName>
    </recommendedName>
</protein>
<dbReference type="SUPFAM" id="SSF52172">
    <property type="entry name" value="CheY-like"/>
    <property type="match status" value="1"/>
</dbReference>
<evidence type="ECO:0008006" key="7">
    <source>
        <dbReference type="Google" id="ProtNLM"/>
    </source>
</evidence>
<dbReference type="InterPro" id="IPR058245">
    <property type="entry name" value="NreC/VraR/RcsB-like_REC"/>
</dbReference>
<organism evidence="6">
    <name type="scientific">uncultured Chloroflexia bacterium</name>
    <dbReference type="NCBI Taxonomy" id="1672391"/>
    <lineage>
        <taxon>Bacteria</taxon>
        <taxon>Bacillati</taxon>
        <taxon>Chloroflexota</taxon>
        <taxon>Chloroflexia</taxon>
        <taxon>environmental samples</taxon>
    </lineage>
</organism>
<dbReference type="EMBL" id="CADCTR010000377">
    <property type="protein sequence ID" value="CAA9236423.1"/>
    <property type="molecule type" value="Genomic_DNA"/>
</dbReference>
<evidence type="ECO:0000256" key="1">
    <source>
        <dbReference type="ARBA" id="ARBA00022553"/>
    </source>
</evidence>
<evidence type="ECO:0000259" key="4">
    <source>
        <dbReference type="PROSITE" id="PS50043"/>
    </source>
</evidence>
<gene>
    <name evidence="6" type="ORF">AVDCRST_MAG93-1122</name>
</gene>
<dbReference type="InterPro" id="IPR000792">
    <property type="entry name" value="Tscrpt_reg_LuxR_C"/>
</dbReference>
<dbReference type="SMART" id="SM00421">
    <property type="entry name" value="HTH_LUXR"/>
    <property type="match status" value="1"/>
</dbReference>
<evidence type="ECO:0000256" key="2">
    <source>
        <dbReference type="ARBA" id="ARBA00023125"/>
    </source>
</evidence>
<feature type="domain" description="Response regulatory" evidence="5">
    <location>
        <begin position="1"/>
        <end position="117"/>
    </location>
</feature>